<dbReference type="GO" id="GO:0005886">
    <property type="term" value="C:plasma membrane"/>
    <property type="evidence" value="ECO:0007669"/>
    <property type="project" value="UniProtKB-SubCell"/>
</dbReference>
<evidence type="ECO:0000256" key="10">
    <source>
        <dbReference type="ARBA" id="ARBA00023201"/>
    </source>
</evidence>
<keyword evidence="8" id="KW-0406">Ion transport</keyword>
<feature type="transmembrane region" description="Helical" evidence="12">
    <location>
        <begin position="241"/>
        <end position="260"/>
    </location>
</feature>
<evidence type="ECO:0000256" key="3">
    <source>
        <dbReference type="ARBA" id="ARBA00022448"/>
    </source>
</evidence>
<feature type="transmembrane region" description="Helical" evidence="12">
    <location>
        <begin position="157"/>
        <end position="179"/>
    </location>
</feature>
<feature type="transmembrane region" description="Helical" evidence="12">
    <location>
        <begin position="16"/>
        <end position="35"/>
    </location>
</feature>
<dbReference type="PROSITE" id="PS50283">
    <property type="entry name" value="NA_SOLUT_SYMP_3"/>
    <property type="match status" value="1"/>
</dbReference>
<evidence type="ECO:0000313" key="14">
    <source>
        <dbReference type="Proteomes" id="UP001519460"/>
    </source>
</evidence>
<comment type="subcellular location">
    <subcellularLocation>
        <location evidence="1">Cell membrane</location>
        <topology evidence="1">Multi-pass membrane protein</topology>
    </subcellularLocation>
</comment>
<organism evidence="13 14">
    <name type="scientific">Batillaria attramentaria</name>
    <dbReference type="NCBI Taxonomy" id="370345"/>
    <lineage>
        <taxon>Eukaryota</taxon>
        <taxon>Metazoa</taxon>
        <taxon>Spiralia</taxon>
        <taxon>Lophotrochozoa</taxon>
        <taxon>Mollusca</taxon>
        <taxon>Gastropoda</taxon>
        <taxon>Caenogastropoda</taxon>
        <taxon>Sorbeoconcha</taxon>
        <taxon>Cerithioidea</taxon>
        <taxon>Batillariidae</taxon>
        <taxon>Batillaria</taxon>
    </lineage>
</organism>
<feature type="transmembrane region" description="Helical" evidence="12">
    <location>
        <begin position="281"/>
        <end position="306"/>
    </location>
</feature>
<feature type="transmembrane region" description="Helical" evidence="12">
    <location>
        <begin position="341"/>
        <end position="362"/>
    </location>
</feature>
<evidence type="ECO:0000256" key="5">
    <source>
        <dbReference type="ARBA" id="ARBA00022692"/>
    </source>
</evidence>
<accession>A0ABD0LGC9</accession>
<keyword evidence="4" id="KW-1003">Cell membrane</keyword>
<dbReference type="EMBL" id="JACVVK020000053">
    <property type="protein sequence ID" value="KAK7498024.1"/>
    <property type="molecule type" value="Genomic_DNA"/>
</dbReference>
<dbReference type="Pfam" id="PF00474">
    <property type="entry name" value="SSF"/>
    <property type="match status" value="1"/>
</dbReference>
<keyword evidence="6 12" id="KW-1133">Transmembrane helix</keyword>
<gene>
    <name evidence="13" type="ORF">BaRGS_00010612</name>
</gene>
<dbReference type="GO" id="GO:0022857">
    <property type="term" value="F:transmembrane transporter activity"/>
    <property type="evidence" value="ECO:0007669"/>
    <property type="project" value="UniProtKB-ARBA"/>
</dbReference>
<dbReference type="PANTHER" id="PTHR42985">
    <property type="entry name" value="SODIUM-COUPLED MONOCARBOXYLATE TRANSPORTER"/>
    <property type="match status" value="1"/>
</dbReference>
<feature type="transmembrane region" description="Helical" evidence="12">
    <location>
        <begin position="55"/>
        <end position="74"/>
    </location>
</feature>
<dbReference type="InterPro" id="IPR051163">
    <property type="entry name" value="Sodium:Solute_Symporter_SSF"/>
</dbReference>
<dbReference type="AlphaFoldDB" id="A0ABD0LGC9"/>
<evidence type="ECO:0000256" key="2">
    <source>
        <dbReference type="ARBA" id="ARBA00006434"/>
    </source>
</evidence>
<dbReference type="Gene3D" id="1.20.1730.10">
    <property type="entry name" value="Sodium/glucose cotransporter"/>
    <property type="match status" value="1"/>
</dbReference>
<feature type="transmembrane region" description="Helical" evidence="12">
    <location>
        <begin position="129"/>
        <end position="151"/>
    </location>
</feature>
<proteinExistence type="inferred from homology"/>
<feature type="transmembrane region" description="Helical" evidence="12">
    <location>
        <begin position="480"/>
        <end position="503"/>
    </location>
</feature>
<feature type="transmembrane region" description="Helical" evidence="12">
    <location>
        <begin position="86"/>
        <end position="108"/>
    </location>
</feature>
<keyword evidence="14" id="KW-1185">Reference proteome</keyword>
<evidence type="ECO:0000256" key="9">
    <source>
        <dbReference type="ARBA" id="ARBA00023136"/>
    </source>
</evidence>
<comment type="caution">
    <text evidence="13">The sequence shown here is derived from an EMBL/GenBank/DDBJ whole genome shotgun (WGS) entry which is preliminary data.</text>
</comment>
<keyword evidence="5 12" id="KW-0812">Transmembrane</keyword>
<dbReference type="CDD" id="cd11492">
    <property type="entry name" value="SLC5sbd_NIS-SMVT"/>
    <property type="match status" value="1"/>
</dbReference>
<evidence type="ECO:0000256" key="1">
    <source>
        <dbReference type="ARBA" id="ARBA00004651"/>
    </source>
</evidence>
<evidence type="ECO:0000256" key="8">
    <source>
        <dbReference type="ARBA" id="ARBA00023065"/>
    </source>
</evidence>
<feature type="transmembrane region" description="Helical" evidence="12">
    <location>
        <begin position="419"/>
        <end position="442"/>
    </location>
</feature>
<feature type="transmembrane region" description="Helical" evidence="12">
    <location>
        <begin position="454"/>
        <end position="474"/>
    </location>
</feature>
<comment type="similarity">
    <text evidence="2 11">Belongs to the sodium:solute symporter (SSF) (TC 2.A.21) family.</text>
</comment>
<dbReference type="InterPro" id="IPR001734">
    <property type="entry name" value="Na/solute_symporter"/>
</dbReference>
<reference evidence="13 14" key="1">
    <citation type="journal article" date="2023" name="Sci. Data">
        <title>Genome assembly of the Korean intertidal mud-creeper Batillaria attramentaria.</title>
        <authorList>
            <person name="Patra A.K."/>
            <person name="Ho P.T."/>
            <person name="Jun S."/>
            <person name="Lee S.J."/>
            <person name="Kim Y."/>
            <person name="Won Y.J."/>
        </authorList>
    </citation>
    <scope>NUCLEOTIDE SEQUENCE [LARGE SCALE GENOMIC DNA]</scope>
    <source>
        <strain evidence="13">Wonlab-2016</strain>
    </source>
</reference>
<evidence type="ECO:0000256" key="6">
    <source>
        <dbReference type="ARBA" id="ARBA00022989"/>
    </source>
</evidence>
<keyword evidence="9 12" id="KW-0472">Membrane</keyword>
<evidence type="ECO:0000256" key="4">
    <source>
        <dbReference type="ARBA" id="ARBA00022475"/>
    </source>
</evidence>
<dbReference type="NCBIfam" id="TIGR00813">
    <property type="entry name" value="sss"/>
    <property type="match status" value="1"/>
</dbReference>
<dbReference type="InterPro" id="IPR038377">
    <property type="entry name" value="Na/Glc_symporter_sf"/>
</dbReference>
<dbReference type="PANTHER" id="PTHR42985:SF2">
    <property type="entry name" value="SODIUM-DEPENDENT MULTIVITAMIN TRANSPORTER"/>
    <property type="match status" value="1"/>
</dbReference>
<sequence>MVVTSTRDLSFHWADYVVFGSVLVISAGIGVFAAIKHRRATAEQLLTGNRKLPLVPVTLSLTASFMSAIFILGIPAEAYINSTEYWLIGLGYIPAQLITCFLIMPVFYKLRLTSAYQYLEMRFSRTVRIMGSLTFTLEMLLYMAVVMYAPALALSQVTGLSMEVSILATGLVCTFYTALGGIKAVVWTDAFQVLVIFTGFLALMIKGADDAGGWGVVFHRAREGARFTWDLDLDPDPFVRHTFWTLVVGGTFTSLTVYASNQAMLQRYLSVRNINIARTTILLHLPISEVFLVIAMLSGLVMYASYYNCDPLKLGVVSKADQLMPLFVMETLGEYPGLPGLFVACVYSAALSTVSSGVNSLAAVTLEDFLRPWMDKLTEGRFSARLHTIMTITSGIARMRTLLDTPGEVEDVSACFFSYGVLVFRSTALFYGLVTIGLAYLAGLMGSTVLQISLSIFGMVGGPLLGLLVVGIFLPCVNSWGAGIGLVCSLCVSLWVGVGAILYPAPRSTQLPPLNTEGCNVTGDVITNSTLTYTFLDSTVTESSLNWNYTTTNATTRWTTGIVCRINITPLSPSSSLLSSASACQPLQTYANGLQDGLSSDGSEQDVLTTRL</sequence>
<dbReference type="Proteomes" id="UP001519460">
    <property type="component" value="Unassembled WGS sequence"/>
</dbReference>
<evidence type="ECO:0000256" key="11">
    <source>
        <dbReference type="RuleBase" id="RU362091"/>
    </source>
</evidence>
<evidence type="ECO:0000256" key="12">
    <source>
        <dbReference type="SAM" id="Phobius"/>
    </source>
</evidence>
<evidence type="ECO:0008006" key="15">
    <source>
        <dbReference type="Google" id="ProtNLM"/>
    </source>
</evidence>
<name>A0ABD0LGC9_9CAEN</name>
<keyword evidence="7" id="KW-0915">Sodium</keyword>
<keyword evidence="10" id="KW-0739">Sodium transport</keyword>
<protein>
    <recommendedName>
        <fullName evidence="15">Sodium-dependent multivitamin transporter</fullName>
    </recommendedName>
</protein>
<evidence type="ECO:0000256" key="7">
    <source>
        <dbReference type="ARBA" id="ARBA00023053"/>
    </source>
</evidence>
<dbReference type="GO" id="GO:0006814">
    <property type="term" value="P:sodium ion transport"/>
    <property type="evidence" value="ECO:0007669"/>
    <property type="project" value="UniProtKB-KW"/>
</dbReference>
<evidence type="ECO:0000313" key="13">
    <source>
        <dbReference type="EMBL" id="KAK7498024.1"/>
    </source>
</evidence>
<keyword evidence="3" id="KW-0813">Transport</keyword>